<dbReference type="RefSeq" id="WP_320318739.1">
    <property type="nucleotide sequence ID" value="NZ_JAVIIX010000026.1"/>
</dbReference>
<comment type="similarity">
    <text evidence="1">Belongs to the ABC transporter superfamily.</text>
</comment>
<evidence type="ECO:0000256" key="2">
    <source>
        <dbReference type="ARBA" id="ARBA00022448"/>
    </source>
</evidence>
<accession>A0ABU4XMT5</accession>
<dbReference type="GO" id="GO:0005524">
    <property type="term" value="F:ATP binding"/>
    <property type="evidence" value="ECO:0007669"/>
    <property type="project" value="UniProtKB-KW"/>
</dbReference>
<feature type="domain" description="ABC transporter" evidence="6">
    <location>
        <begin position="5"/>
        <end position="234"/>
    </location>
</feature>
<name>A0ABU4XMT5_9HYPH</name>
<dbReference type="EMBL" id="JAVIIZ010000027">
    <property type="protein sequence ID" value="MDX8476065.1"/>
    <property type="molecule type" value="Genomic_DNA"/>
</dbReference>
<sequence length="236" mass="25550">MSSVLSCDQLHSGYGAVEVLSGVSLKIQASDIYALVGKNGAGKTTLLQTILGVLKATAGSIMVFEKEVAGMPTHRIVTSGLACAPQEKAFFNDLTVDENLRLGSLSSSKSEFVSGRDRVIEMFPFIANRLRQRAGTLSGGEQAMVKVARALLPKPKLVLLDEVTEGLQPLTIDRVRDVLMRDHTERNTTILVVEQNVDFVAGFATRYGLMERGQIRAEGSFAEADAVDRISEHLSI</sequence>
<comment type="caution">
    <text evidence="7">The sequence shown here is derived from an EMBL/GenBank/DDBJ whole genome shotgun (WGS) entry which is preliminary data.</text>
</comment>
<evidence type="ECO:0000313" key="8">
    <source>
        <dbReference type="Proteomes" id="UP001271780"/>
    </source>
</evidence>
<dbReference type="InterPro" id="IPR003439">
    <property type="entry name" value="ABC_transporter-like_ATP-bd"/>
</dbReference>
<evidence type="ECO:0000313" key="7">
    <source>
        <dbReference type="EMBL" id="MDX8476065.1"/>
    </source>
</evidence>
<dbReference type="Proteomes" id="UP001271780">
    <property type="component" value="Unassembled WGS sequence"/>
</dbReference>
<keyword evidence="2" id="KW-0813">Transport</keyword>
<keyword evidence="3" id="KW-0547">Nucleotide-binding</keyword>
<proteinExistence type="inferred from homology"/>
<reference evidence="7 8" key="1">
    <citation type="submission" date="2023-08" db="EMBL/GenBank/DDBJ databases">
        <title>Implementing the SeqCode for naming new Mesorhizobium species isolated from Vachellia karroo root nodules.</title>
        <authorList>
            <person name="Van Lill M."/>
        </authorList>
    </citation>
    <scope>NUCLEOTIDE SEQUENCE [LARGE SCALE GENOMIC DNA]</scope>
    <source>
        <strain evidence="7 8">VK23A</strain>
    </source>
</reference>
<evidence type="ECO:0000256" key="3">
    <source>
        <dbReference type="ARBA" id="ARBA00022741"/>
    </source>
</evidence>
<dbReference type="InterPro" id="IPR003593">
    <property type="entry name" value="AAA+_ATPase"/>
</dbReference>
<dbReference type="InterPro" id="IPR027417">
    <property type="entry name" value="P-loop_NTPase"/>
</dbReference>
<dbReference type="InterPro" id="IPR052156">
    <property type="entry name" value="BCAA_Transport_ATP-bd_LivF"/>
</dbReference>
<keyword evidence="8" id="KW-1185">Reference proteome</keyword>
<dbReference type="SMART" id="SM00382">
    <property type="entry name" value="AAA"/>
    <property type="match status" value="1"/>
</dbReference>
<dbReference type="Pfam" id="PF00005">
    <property type="entry name" value="ABC_tran"/>
    <property type="match status" value="1"/>
</dbReference>
<dbReference type="SUPFAM" id="SSF52540">
    <property type="entry name" value="P-loop containing nucleoside triphosphate hydrolases"/>
    <property type="match status" value="1"/>
</dbReference>
<protein>
    <submittedName>
        <fullName evidence="7">ATP-binding cassette domain-containing protein</fullName>
    </submittedName>
</protein>
<dbReference type="PROSITE" id="PS50893">
    <property type="entry name" value="ABC_TRANSPORTER_2"/>
    <property type="match status" value="1"/>
</dbReference>
<evidence type="ECO:0000256" key="1">
    <source>
        <dbReference type="ARBA" id="ARBA00005417"/>
    </source>
</evidence>
<keyword evidence="5" id="KW-0029">Amino-acid transport</keyword>
<dbReference type="InterPro" id="IPR017871">
    <property type="entry name" value="ABC_transporter-like_CS"/>
</dbReference>
<evidence type="ECO:0000256" key="4">
    <source>
        <dbReference type="ARBA" id="ARBA00022840"/>
    </source>
</evidence>
<evidence type="ECO:0000256" key="5">
    <source>
        <dbReference type="ARBA" id="ARBA00022970"/>
    </source>
</evidence>
<evidence type="ECO:0000259" key="6">
    <source>
        <dbReference type="PROSITE" id="PS50893"/>
    </source>
</evidence>
<organism evidence="7 8">
    <name type="scientific">Mesorhizobium dulcispinae</name>
    <dbReference type="NCBI Taxonomy" id="3072316"/>
    <lineage>
        <taxon>Bacteria</taxon>
        <taxon>Pseudomonadati</taxon>
        <taxon>Pseudomonadota</taxon>
        <taxon>Alphaproteobacteria</taxon>
        <taxon>Hyphomicrobiales</taxon>
        <taxon>Phyllobacteriaceae</taxon>
        <taxon>Mesorhizobium</taxon>
    </lineage>
</organism>
<keyword evidence="4 7" id="KW-0067">ATP-binding</keyword>
<dbReference type="PANTHER" id="PTHR43820">
    <property type="entry name" value="HIGH-AFFINITY BRANCHED-CHAIN AMINO ACID TRANSPORT ATP-BINDING PROTEIN LIVF"/>
    <property type="match status" value="1"/>
</dbReference>
<dbReference type="PROSITE" id="PS00211">
    <property type="entry name" value="ABC_TRANSPORTER_1"/>
    <property type="match status" value="1"/>
</dbReference>
<dbReference type="PANTHER" id="PTHR43820:SF4">
    <property type="entry name" value="HIGH-AFFINITY BRANCHED-CHAIN AMINO ACID TRANSPORT ATP-BINDING PROTEIN LIVF"/>
    <property type="match status" value="1"/>
</dbReference>
<gene>
    <name evidence="7" type="ORF">RFM27_28705</name>
</gene>
<dbReference type="Gene3D" id="3.40.50.300">
    <property type="entry name" value="P-loop containing nucleotide triphosphate hydrolases"/>
    <property type="match status" value="1"/>
</dbReference>